<keyword evidence="6" id="KW-0460">Magnesium</keyword>
<dbReference type="RefSeq" id="WP_205117576.1">
    <property type="nucleotide sequence ID" value="NZ_JAFBCM010000001.1"/>
</dbReference>
<dbReference type="Proteomes" id="UP001595699">
    <property type="component" value="Unassembled WGS sequence"/>
</dbReference>
<dbReference type="InterPro" id="IPR029060">
    <property type="entry name" value="PIN-like_dom_sf"/>
</dbReference>
<dbReference type="EMBL" id="JBHRZH010000050">
    <property type="protein sequence ID" value="MFC3766205.1"/>
    <property type="molecule type" value="Genomic_DNA"/>
</dbReference>
<dbReference type="PANTHER" id="PTHR33653">
    <property type="entry name" value="RIBONUCLEASE VAPC2"/>
    <property type="match status" value="1"/>
</dbReference>
<keyword evidence="4" id="KW-0479">Metal-binding</keyword>
<dbReference type="InterPro" id="IPR050556">
    <property type="entry name" value="Type_II_TA_system_RNase"/>
</dbReference>
<proteinExistence type="inferred from homology"/>
<keyword evidence="2" id="KW-1277">Toxin-antitoxin system</keyword>
<name>A0ABV7YLH5_9ACTN</name>
<evidence type="ECO:0000256" key="3">
    <source>
        <dbReference type="ARBA" id="ARBA00022722"/>
    </source>
</evidence>
<evidence type="ECO:0000313" key="9">
    <source>
        <dbReference type="EMBL" id="MFC3766205.1"/>
    </source>
</evidence>
<sequence length="136" mass="15410">MPYLLDSNVVSELGKSLPDPRLLAWYDEVSSHDLYLSALTVGEIRLGVETIRRRDPHRSRRLSEQLAVLRRSYADRIVPVTSDIADEWGRLSSPDRLPVVDGILAATALLHDWTFVTRSTKDVERTGVRLLNPFEA</sequence>
<accession>A0ABV7YLH5</accession>
<comment type="cofactor">
    <cofactor evidence="1">
        <name>Mg(2+)</name>
        <dbReference type="ChEBI" id="CHEBI:18420"/>
    </cofactor>
</comment>
<reference evidence="10" key="1">
    <citation type="journal article" date="2019" name="Int. J. Syst. Evol. Microbiol.">
        <title>The Global Catalogue of Microorganisms (GCM) 10K type strain sequencing project: providing services to taxonomists for standard genome sequencing and annotation.</title>
        <authorList>
            <consortium name="The Broad Institute Genomics Platform"/>
            <consortium name="The Broad Institute Genome Sequencing Center for Infectious Disease"/>
            <person name="Wu L."/>
            <person name="Ma J."/>
        </authorList>
    </citation>
    <scope>NUCLEOTIDE SEQUENCE [LARGE SCALE GENOMIC DNA]</scope>
    <source>
        <strain evidence="10">CGMCC 4.7241</strain>
    </source>
</reference>
<organism evidence="9 10">
    <name type="scientific">Tenggerimyces flavus</name>
    <dbReference type="NCBI Taxonomy" id="1708749"/>
    <lineage>
        <taxon>Bacteria</taxon>
        <taxon>Bacillati</taxon>
        <taxon>Actinomycetota</taxon>
        <taxon>Actinomycetes</taxon>
        <taxon>Propionibacteriales</taxon>
        <taxon>Nocardioidaceae</taxon>
        <taxon>Tenggerimyces</taxon>
    </lineage>
</organism>
<evidence type="ECO:0000256" key="1">
    <source>
        <dbReference type="ARBA" id="ARBA00001946"/>
    </source>
</evidence>
<evidence type="ECO:0000256" key="2">
    <source>
        <dbReference type="ARBA" id="ARBA00022649"/>
    </source>
</evidence>
<evidence type="ECO:0000313" key="10">
    <source>
        <dbReference type="Proteomes" id="UP001595699"/>
    </source>
</evidence>
<evidence type="ECO:0000256" key="6">
    <source>
        <dbReference type="ARBA" id="ARBA00022842"/>
    </source>
</evidence>
<evidence type="ECO:0000256" key="4">
    <source>
        <dbReference type="ARBA" id="ARBA00022723"/>
    </source>
</evidence>
<dbReference type="SUPFAM" id="SSF88723">
    <property type="entry name" value="PIN domain-like"/>
    <property type="match status" value="1"/>
</dbReference>
<evidence type="ECO:0000259" key="8">
    <source>
        <dbReference type="Pfam" id="PF01850"/>
    </source>
</evidence>
<gene>
    <name evidence="9" type="ORF">ACFOUW_35615</name>
</gene>
<evidence type="ECO:0000256" key="5">
    <source>
        <dbReference type="ARBA" id="ARBA00022801"/>
    </source>
</evidence>
<dbReference type="Pfam" id="PF01850">
    <property type="entry name" value="PIN"/>
    <property type="match status" value="1"/>
</dbReference>
<dbReference type="InterPro" id="IPR002716">
    <property type="entry name" value="PIN_dom"/>
</dbReference>
<dbReference type="Gene3D" id="3.40.50.1010">
    <property type="entry name" value="5'-nuclease"/>
    <property type="match status" value="1"/>
</dbReference>
<feature type="domain" description="PIN" evidence="8">
    <location>
        <begin position="3"/>
        <end position="118"/>
    </location>
</feature>
<comment type="similarity">
    <text evidence="7">Belongs to the PINc/VapC protein family.</text>
</comment>
<keyword evidence="5" id="KW-0378">Hydrolase</keyword>
<dbReference type="CDD" id="cd18746">
    <property type="entry name" value="PIN_VapC4-5_FitB-like"/>
    <property type="match status" value="1"/>
</dbReference>
<evidence type="ECO:0000256" key="7">
    <source>
        <dbReference type="ARBA" id="ARBA00038093"/>
    </source>
</evidence>
<keyword evidence="3" id="KW-0540">Nuclease</keyword>
<dbReference type="PANTHER" id="PTHR33653:SF1">
    <property type="entry name" value="RIBONUCLEASE VAPC2"/>
    <property type="match status" value="1"/>
</dbReference>
<protein>
    <submittedName>
        <fullName evidence="9">Type II toxin-antitoxin system VapC family toxin</fullName>
    </submittedName>
</protein>
<comment type="caution">
    <text evidence="9">The sequence shown here is derived from an EMBL/GenBank/DDBJ whole genome shotgun (WGS) entry which is preliminary data.</text>
</comment>
<keyword evidence="10" id="KW-1185">Reference proteome</keyword>